<feature type="compositionally biased region" description="Polar residues" evidence="5">
    <location>
        <begin position="64"/>
        <end position="78"/>
    </location>
</feature>
<reference evidence="6 7" key="1">
    <citation type="submission" date="2024-06" db="EMBL/GenBank/DDBJ databases">
        <authorList>
            <person name="Kraege A."/>
            <person name="Thomma B."/>
        </authorList>
    </citation>
    <scope>NUCLEOTIDE SEQUENCE [LARGE SCALE GENOMIC DNA]</scope>
</reference>
<feature type="region of interest" description="Disordered" evidence="5">
    <location>
        <begin position="1"/>
        <end position="130"/>
    </location>
</feature>
<proteinExistence type="predicted"/>
<gene>
    <name evidence="6" type="primary">g13416</name>
    <name evidence="6" type="ORF">VP750_LOCUS11890</name>
</gene>
<organism evidence="6 7">
    <name type="scientific">Coccomyxa viridis</name>
    <dbReference type="NCBI Taxonomy" id="1274662"/>
    <lineage>
        <taxon>Eukaryota</taxon>
        <taxon>Viridiplantae</taxon>
        <taxon>Chlorophyta</taxon>
        <taxon>core chlorophytes</taxon>
        <taxon>Trebouxiophyceae</taxon>
        <taxon>Trebouxiophyceae incertae sedis</taxon>
        <taxon>Coccomyxaceae</taxon>
        <taxon>Coccomyxa</taxon>
    </lineage>
</organism>
<dbReference type="PANTHER" id="PTHR31399">
    <property type="entry name" value="DNA-DIRECTED PRIMASE / POLYMERASE PROTEIN"/>
    <property type="match status" value="1"/>
</dbReference>
<keyword evidence="7" id="KW-1185">Reference proteome</keyword>
<accession>A0ABP1GCQ0</accession>
<comment type="caution">
    <text evidence="6">The sequence shown here is derived from an EMBL/GenBank/DDBJ whole genome shotgun (WGS) entry which is preliminary data.</text>
</comment>
<evidence type="ECO:0000313" key="7">
    <source>
        <dbReference type="Proteomes" id="UP001497392"/>
    </source>
</evidence>
<dbReference type="Pfam" id="PF03121">
    <property type="entry name" value="Herpes_UL52"/>
    <property type="match status" value="1"/>
</dbReference>
<feature type="compositionally biased region" description="Polar residues" evidence="5">
    <location>
        <begin position="31"/>
        <end position="45"/>
    </location>
</feature>
<evidence type="ECO:0000256" key="2">
    <source>
        <dbReference type="ARBA" id="ARBA00044677"/>
    </source>
</evidence>
<evidence type="ECO:0000256" key="4">
    <source>
        <dbReference type="ARBA" id="ARBA00047303"/>
    </source>
</evidence>
<evidence type="ECO:0000256" key="5">
    <source>
        <dbReference type="SAM" id="MobiDB-lite"/>
    </source>
</evidence>
<feature type="compositionally biased region" description="Low complexity" evidence="5">
    <location>
        <begin position="11"/>
        <end position="27"/>
    </location>
</feature>
<comment type="catalytic activity">
    <reaction evidence="2">
        <text>ssDNA + n NTP = ssDNA/pppN(pN)n-1 hybrid + (n-1) diphosphate.</text>
        <dbReference type="EC" id="2.7.7.102"/>
    </reaction>
</comment>
<evidence type="ECO:0000256" key="1">
    <source>
        <dbReference type="ARBA" id="ARBA00026139"/>
    </source>
</evidence>
<name>A0ABP1GCQ0_9CHLO</name>
<comment type="catalytic activity">
    <reaction evidence="4">
        <text>DNA(n) + a 2'-deoxyribonucleoside 5'-triphosphate = DNA(n+1) + diphosphate</text>
        <dbReference type="Rhea" id="RHEA:22508"/>
        <dbReference type="Rhea" id="RHEA-COMP:17339"/>
        <dbReference type="Rhea" id="RHEA-COMP:17340"/>
        <dbReference type="ChEBI" id="CHEBI:33019"/>
        <dbReference type="ChEBI" id="CHEBI:61560"/>
        <dbReference type="ChEBI" id="CHEBI:173112"/>
        <dbReference type="EC" id="2.7.7.7"/>
    </reaction>
    <physiologicalReaction direction="left-to-right" evidence="4">
        <dbReference type="Rhea" id="RHEA:22509"/>
    </physiologicalReaction>
</comment>
<sequence length="638" mass="68589">MQSPDGGAAPARELSASEAYRAALAAASKTHPPTGTAEQHSNSSAGARPPGNAMTAMLSPGEPGQTSAPPSKGISSTAAGCKPHWAPHASLPGAHRPHVAASSRPANQQHSAPQPWAFPGLSAPVQSSSAQQAQHAGSACSGGGKGAAFNAYQAYQAALCPLGGPEPSCPGRQRPERGAWHVFQRFSRQQEAMHFADCMNAEHRVRAQPAAGPLTQQLDSMEAGIKAEPLMGCTGASPSACSASTSRPEDPVKVFCLEQPSRDGKYYRCFLAADYAGLWAHHERAQQRHFYEVVREGTPCHLYFDLEYVPEHNPGFDGPAAVVTLVELVRQSMRRRWGLELREEWVWELDSSSPSKWSRHLIVTCPGHAFANNLVVGDFVRSILSPTVAAQFRVLKPDGRQHGDRCYTCFVDLAVYSRNRHFRMAWSSKGGKPCQLTPTDRYSTATAGLLPQQLLLRTLVMNVSASAQLLQLEAAPEVPPASAPAAAPVSDTAQVLEVLQKASQAVKVTWRTDDLDKENDEPVPAADLRQWAGEAISLLEEVAAKRAGGQPATVRTVRLCGAAGLVAFSMIGPGAHYCENIGRAHCSNYIYFVVNLRNAQYAQKCHDPECAHFRSAWMPLPRALVLPSQASSPGMKTE</sequence>
<dbReference type="EMBL" id="CAXHTA020000021">
    <property type="protein sequence ID" value="CAL5229984.1"/>
    <property type="molecule type" value="Genomic_DNA"/>
</dbReference>
<dbReference type="EC" id="2.7.7.102" evidence="3"/>
<evidence type="ECO:0000313" key="6">
    <source>
        <dbReference type="EMBL" id="CAL5229984.1"/>
    </source>
</evidence>
<dbReference type="Proteomes" id="UP001497392">
    <property type="component" value="Unassembled WGS sequence"/>
</dbReference>
<dbReference type="InterPro" id="IPR044917">
    <property type="entry name" value="PRIMPOL"/>
</dbReference>
<evidence type="ECO:0000256" key="3">
    <source>
        <dbReference type="ARBA" id="ARBA00044768"/>
    </source>
</evidence>
<protein>
    <recommendedName>
        <fullName evidence="1">DNA-directed primase/polymerase protein</fullName>
        <ecNumber evidence="3">2.7.7.102</ecNumber>
    </recommendedName>
</protein>
<dbReference type="PANTHER" id="PTHR31399:SF0">
    <property type="entry name" value="DNA-DIRECTED PRIMASE_POLYMERASE PROTEIN"/>
    <property type="match status" value="1"/>
</dbReference>